<feature type="region of interest" description="Disordered" evidence="1">
    <location>
        <begin position="173"/>
        <end position="339"/>
    </location>
</feature>
<evidence type="ECO:0000256" key="1">
    <source>
        <dbReference type="SAM" id="MobiDB-lite"/>
    </source>
</evidence>
<feature type="compositionally biased region" description="Polar residues" evidence="1">
    <location>
        <begin position="280"/>
        <end position="301"/>
    </location>
</feature>
<dbReference type="EMBL" id="GEZM01100381">
    <property type="protein sequence ID" value="JAV52906.1"/>
    <property type="molecule type" value="Transcribed_RNA"/>
</dbReference>
<name>A0A1Y1K0Q7_PHOPY</name>
<feature type="compositionally biased region" description="Basic and acidic residues" evidence="1">
    <location>
        <begin position="124"/>
        <end position="133"/>
    </location>
</feature>
<organism evidence="2">
    <name type="scientific">Photinus pyralis</name>
    <name type="common">Common eastern firefly</name>
    <name type="synonym">Lampyris pyralis</name>
    <dbReference type="NCBI Taxonomy" id="7054"/>
    <lineage>
        <taxon>Eukaryota</taxon>
        <taxon>Metazoa</taxon>
        <taxon>Ecdysozoa</taxon>
        <taxon>Arthropoda</taxon>
        <taxon>Hexapoda</taxon>
        <taxon>Insecta</taxon>
        <taxon>Pterygota</taxon>
        <taxon>Neoptera</taxon>
        <taxon>Endopterygota</taxon>
        <taxon>Coleoptera</taxon>
        <taxon>Polyphaga</taxon>
        <taxon>Elateriformia</taxon>
        <taxon>Elateroidea</taxon>
        <taxon>Lampyridae</taxon>
        <taxon>Lampyrinae</taxon>
        <taxon>Photinus</taxon>
    </lineage>
</organism>
<feature type="region of interest" description="Disordered" evidence="1">
    <location>
        <begin position="98"/>
        <end position="154"/>
    </location>
</feature>
<feature type="compositionally biased region" description="Basic residues" evidence="1">
    <location>
        <begin position="254"/>
        <end position="279"/>
    </location>
</feature>
<evidence type="ECO:0000313" key="2">
    <source>
        <dbReference type="EMBL" id="JAV52906.1"/>
    </source>
</evidence>
<feature type="region of interest" description="Disordered" evidence="1">
    <location>
        <begin position="1"/>
        <end position="86"/>
    </location>
</feature>
<dbReference type="AlphaFoldDB" id="A0A1Y1K0Q7"/>
<proteinExistence type="predicted"/>
<sequence>MLDLRGSQKRPGPGRHRTPTQTHTTLGSGFRRLDGPLRRHTYRLPPDSRDHGPLQHVGGGISSKGSSRSNSGQNPGTRGIRTLWFPESDHLRQRTAIHISDMGRGTSEVGSNALDDAHMAPAGEPRRTPEPRNQKGPPHSSGGTKPQRLGGRTTHCHVHVTYEEKRRYWTHAEPRAARLRPTQARRVESQGSTTSTDRRSPRGGRTDGAQEPGTIPQPVRELRASPHPVPSRRRSDGKIQGPTLRELSHEVHRSLHHRSAGGHKRVLDKARKRTGKGARTRSTPCTQPTHPGTSTGTSAKNHFTDATTEPTTTPSPPFATAPAPRRRNPFTGGGYCYDD</sequence>
<reference evidence="2" key="1">
    <citation type="journal article" date="2016" name="Sci. Rep.">
        <title>Molecular characterization of firefly nuptial gifts: a multi-omics approach sheds light on postcopulatory sexual selection.</title>
        <authorList>
            <person name="Al-Wathiqui N."/>
            <person name="Fallon T.R."/>
            <person name="South A."/>
            <person name="Weng J.K."/>
            <person name="Lewis S.M."/>
        </authorList>
    </citation>
    <scope>NUCLEOTIDE SEQUENCE</scope>
</reference>
<feature type="compositionally biased region" description="Low complexity" evidence="1">
    <location>
        <begin position="63"/>
        <end position="72"/>
    </location>
</feature>
<protein>
    <submittedName>
        <fullName evidence="2">Uncharacterized protein</fullName>
    </submittedName>
</protein>
<accession>A0A1Y1K0Q7</accession>